<organism evidence="4 5">
    <name type="scientific">Drosophila lebanonensis</name>
    <name type="common">Fruit fly</name>
    <name type="synonym">Scaptodrosophila lebanonensis</name>
    <dbReference type="NCBI Taxonomy" id="7225"/>
    <lineage>
        <taxon>Eukaryota</taxon>
        <taxon>Metazoa</taxon>
        <taxon>Ecdysozoa</taxon>
        <taxon>Arthropoda</taxon>
        <taxon>Hexapoda</taxon>
        <taxon>Insecta</taxon>
        <taxon>Pterygota</taxon>
        <taxon>Neoptera</taxon>
        <taxon>Endopterygota</taxon>
        <taxon>Diptera</taxon>
        <taxon>Brachycera</taxon>
        <taxon>Muscomorpha</taxon>
        <taxon>Ephydroidea</taxon>
        <taxon>Drosophilidae</taxon>
        <taxon>Scaptodrosophila</taxon>
    </lineage>
</organism>
<evidence type="ECO:0000256" key="3">
    <source>
        <dbReference type="RuleBase" id="RU000363"/>
    </source>
</evidence>
<dbReference type="Proteomes" id="UP000504634">
    <property type="component" value="Unplaced"/>
</dbReference>
<dbReference type="InterPro" id="IPR036291">
    <property type="entry name" value="NAD(P)-bd_dom_sf"/>
</dbReference>
<evidence type="ECO:0000256" key="2">
    <source>
        <dbReference type="ARBA" id="ARBA00023002"/>
    </source>
</evidence>
<dbReference type="InterPro" id="IPR002347">
    <property type="entry name" value="SDR_fam"/>
</dbReference>
<comment type="similarity">
    <text evidence="1 3">Belongs to the short-chain dehydrogenases/reductases (SDR) family.</text>
</comment>
<proteinExistence type="inferred from homology"/>
<gene>
    <name evidence="5" type="primary">LOC115622705</name>
</gene>
<dbReference type="SUPFAM" id="SSF51735">
    <property type="entry name" value="NAD(P)-binding Rossmann-fold domains"/>
    <property type="match status" value="1"/>
</dbReference>
<dbReference type="AlphaFoldDB" id="A0A6J2TB54"/>
<dbReference type="Gene3D" id="3.40.50.720">
    <property type="entry name" value="NAD(P)-binding Rossmann-like Domain"/>
    <property type="match status" value="1"/>
</dbReference>
<dbReference type="GO" id="GO:0016616">
    <property type="term" value="F:oxidoreductase activity, acting on the CH-OH group of donors, NAD or NADP as acceptor"/>
    <property type="evidence" value="ECO:0007669"/>
    <property type="project" value="UniProtKB-ARBA"/>
</dbReference>
<evidence type="ECO:0000256" key="1">
    <source>
        <dbReference type="ARBA" id="ARBA00006484"/>
    </source>
</evidence>
<dbReference type="PRINTS" id="PR00080">
    <property type="entry name" value="SDRFAMILY"/>
</dbReference>
<keyword evidence="2" id="KW-0560">Oxidoreductase</keyword>
<evidence type="ECO:0000313" key="5">
    <source>
        <dbReference type="RefSeq" id="XP_030372595.1"/>
    </source>
</evidence>
<dbReference type="PRINTS" id="PR00081">
    <property type="entry name" value="GDHRDH"/>
</dbReference>
<protein>
    <submittedName>
        <fullName evidence="5">Farnesol dehydrogenase-like</fullName>
    </submittedName>
</protein>
<dbReference type="GeneID" id="115622705"/>
<dbReference type="RefSeq" id="XP_030372595.1">
    <property type="nucleotide sequence ID" value="XM_030516735.1"/>
</dbReference>
<reference evidence="5" key="1">
    <citation type="submission" date="2025-08" db="UniProtKB">
        <authorList>
            <consortium name="RefSeq"/>
        </authorList>
    </citation>
    <scope>IDENTIFICATION</scope>
    <source>
        <strain evidence="5">11010-0011.00</strain>
        <tissue evidence="5">Whole body</tissue>
    </source>
</reference>
<dbReference type="PANTHER" id="PTHR43115">
    <property type="entry name" value="DEHYDROGENASE/REDUCTASE SDR FAMILY MEMBER 11"/>
    <property type="match status" value="1"/>
</dbReference>
<evidence type="ECO:0000313" key="4">
    <source>
        <dbReference type="Proteomes" id="UP000504634"/>
    </source>
</evidence>
<dbReference type="FunFam" id="3.40.50.720:FF:000047">
    <property type="entry name" value="NADP-dependent L-serine/L-allo-threonine dehydrogenase"/>
    <property type="match status" value="1"/>
</dbReference>
<dbReference type="OrthoDB" id="1933717at2759"/>
<dbReference type="PANTHER" id="PTHR43115:SF4">
    <property type="entry name" value="DEHYDROGENASE_REDUCTASE SDR FAMILY MEMBER 11"/>
    <property type="match status" value="1"/>
</dbReference>
<keyword evidence="4" id="KW-1185">Reference proteome</keyword>
<sequence>MERWQNRVAVVTGGSSGIGEAIVDELLQAGLVVVALARRVERLESHKRSLPEEQQKRLHTIGTDVSSKKSVDDAFDWVEEKLGGIDILVNNAGTMTLGNLVSMDIEKVQSTVQVNIMGVVYATQRAFKSMKERSFDGHVVTINSVLGHHIDNLPGVAPQFNIYPPTKYAVTAMSEIFRQEFEGLNTGIKMTSVSPGLTDTEIVPDVFKKRVKNILKPKDVADVVLFVISTPPHVLIPEVKVQPVRPL</sequence>
<name>A0A6J2TB54_DROLE</name>
<accession>A0A6J2TB54</accession>
<dbReference type="Pfam" id="PF00106">
    <property type="entry name" value="adh_short"/>
    <property type="match status" value="1"/>
</dbReference>